<evidence type="ECO:0000313" key="2">
    <source>
        <dbReference type="Proteomes" id="UP000439903"/>
    </source>
</evidence>
<keyword evidence="1" id="KW-0547">Nucleotide-binding</keyword>
<reference evidence="1 2" key="1">
    <citation type="journal article" date="2019" name="Environ. Microbiol.">
        <title>At the nexus of three kingdoms: the genome of the mycorrhizal fungus Gigaspora margarita provides insights into plant, endobacterial and fungal interactions.</title>
        <authorList>
            <person name="Venice F."/>
            <person name="Ghignone S."/>
            <person name="Salvioli di Fossalunga A."/>
            <person name="Amselem J."/>
            <person name="Novero M."/>
            <person name="Xianan X."/>
            <person name="Sedzielewska Toro K."/>
            <person name="Morin E."/>
            <person name="Lipzen A."/>
            <person name="Grigoriev I.V."/>
            <person name="Henrissat B."/>
            <person name="Martin F.M."/>
            <person name="Bonfante P."/>
        </authorList>
    </citation>
    <scope>NUCLEOTIDE SEQUENCE [LARGE SCALE GENOMIC DNA]</scope>
    <source>
        <strain evidence="1 2">BEG34</strain>
    </source>
</reference>
<keyword evidence="1" id="KW-0067">ATP-binding</keyword>
<dbReference type="Proteomes" id="UP000439903">
    <property type="component" value="Unassembled WGS sequence"/>
</dbReference>
<keyword evidence="1" id="KW-0378">Hydrolase</keyword>
<keyword evidence="2" id="KW-1185">Reference proteome</keyword>
<dbReference type="EMBL" id="WTPW01000583">
    <property type="protein sequence ID" value="KAF0497175.1"/>
    <property type="molecule type" value="Genomic_DNA"/>
</dbReference>
<comment type="caution">
    <text evidence="1">The sequence shown here is derived from an EMBL/GenBank/DDBJ whole genome shotgun (WGS) entry which is preliminary data.</text>
</comment>
<accession>A0A8H4AHW2</accession>
<name>A0A8H4AHW2_GIGMA</name>
<dbReference type="AlphaFoldDB" id="A0A8H4AHW2"/>
<proteinExistence type="predicted"/>
<dbReference type="GO" id="GO:0004386">
    <property type="term" value="F:helicase activity"/>
    <property type="evidence" value="ECO:0007669"/>
    <property type="project" value="UniProtKB-KW"/>
</dbReference>
<evidence type="ECO:0000313" key="1">
    <source>
        <dbReference type="EMBL" id="KAF0497175.1"/>
    </source>
</evidence>
<organism evidence="1 2">
    <name type="scientific">Gigaspora margarita</name>
    <dbReference type="NCBI Taxonomy" id="4874"/>
    <lineage>
        <taxon>Eukaryota</taxon>
        <taxon>Fungi</taxon>
        <taxon>Fungi incertae sedis</taxon>
        <taxon>Mucoromycota</taxon>
        <taxon>Glomeromycotina</taxon>
        <taxon>Glomeromycetes</taxon>
        <taxon>Diversisporales</taxon>
        <taxon>Gigasporaceae</taxon>
        <taxon>Gigaspora</taxon>
    </lineage>
</organism>
<sequence length="268" mass="31481">MSDIKTCTSCSCLLPPEAFIYKNKANKTCSACLTTRANKRAEKRASSVNNKLENIQTEYQFKNEIEMIAFTDIIEFVFNKIANLEQDTRLLFSFHIKLDDNILVKVHQDMKLLVKLIVDEIEEVCYPGIGAFYLSCSQCQELEREYKESNRKKIAQFNCHGKLVVNVDMAAKELKIKLSHDIYHEKLVDITIPEEIKNKIMQNLHMDPVQLRTHLRQRFDTSQVTPKQINYWWSVFNQRFFKLDEDPVTSACRFLENSHSNSEFCYEW</sequence>
<gene>
    <name evidence="1" type="ORF">F8M41_020772</name>
</gene>
<keyword evidence="1" id="KW-0347">Helicase</keyword>
<protein>
    <submittedName>
        <fullName evidence="1">ATP-dependent DNA helicase pif1</fullName>
    </submittedName>
</protein>
<dbReference type="OrthoDB" id="2436054at2759"/>